<reference evidence="1" key="1">
    <citation type="submission" date="2022-08" db="EMBL/GenBank/DDBJ databases">
        <authorList>
            <person name="Kallberg Y."/>
            <person name="Tangrot J."/>
            <person name="Rosling A."/>
        </authorList>
    </citation>
    <scope>NUCLEOTIDE SEQUENCE</scope>
    <source>
        <strain evidence="1">Wild A</strain>
    </source>
</reference>
<organism evidence="1 2">
    <name type="scientific">Funneliformis geosporum</name>
    <dbReference type="NCBI Taxonomy" id="1117311"/>
    <lineage>
        <taxon>Eukaryota</taxon>
        <taxon>Fungi</taxon>
        <taxon>Fungi incertae sedis</taxon>
        <taxon>Mucoromycota</taxon>
        <taxon>Glomeromycotina</taxon>
        <taxon>Glomeromycetes</taxon>
        <taxon>Glomerales</taxon>
        <taxon>Glomeraceae</taxon>
        <taxon>Funneliformis</taxon>
    </lineage>
</organism>
<dbReference type="Proteomes" id="UP001153678">
    <property type="component" value="Unassembled WGS sequence"/>
</dbReference>
<comment type="caution">
    <text evidence="1">The sequence shown here is derived from an EMBL/GenBank/DDBJ whole genome shotgun (WGS) entry which is preliminary data.</text>
</comment>
<protein>
    <submittedName>
        <fullName evidence="1">13632_t:CDS:1</fullName>
    </submittedName>
</protein>
<feature type="non-terminal residue" evidence="1">
    <location>
        <position position="1"/>
    </location>
</feature>
<dbReference type="AlphaFoldDB" id="A0A9W4X162"/>
<evidence type="ECO:0000313" key="2">
    <source>
        <dbReference type="Proteomes" id="UP001153678"/>
    </source>
</evidence>
<dbReference type="EMBL" id="CAMKVN010010903">
    <property type="protein sequence ID" value="CAI2194445.1"/>
    <property type="molecule type" value="Genomic_DNA"/>
</dbReference>
<accession>A0A9W4X162</accession>
<keyword evidence="2" id="KW-1185">Reference proteome</keyword>
<name>A0A9W4X162_9GLOM</name>
<sequence length="82" mass="9596">EMIDINIDQSYKCLPCCVRQQLSIGNGISKENKAPPPLEKRAIFRILSVYQQKLQWRLAHEKIRFWVSQNGSAFVTYLEISR</sequence>
<evidence type="ECO:0000313" key="1">
    <source>
        <dbReference type="EMBL" id="CAI2194445.1"/>
    </source>
</evidence>
<proteinExistence type="predicted"/>
<gene>
    <name evidence="1" type="ORF">FWILDA_LOCUS16580</name>
</gene>